<dbReference type="EMBL" id="CP108222">
    <property type="protein sequence ID" value="WTT17871.1"/>
    <property type="molecule type" value="Genomic_DNA"/>
</dbReference>
<reference evidence="1" key="1">
    <citation type="submission" date="2022-10" db="EMBL/GenBank/DDBJ databases">
        <title>The complete genomes of actinobacterial strains from the NBC collection.</title>
        <authorList>
            <person name="Joergensen T.S."/>
            <person name="Alvarez Arevalo M."/>
            <person name="Sterndorff E.B."/>
            <person name="Faurdal D."/>
            <person name="Vuksanovic O."/>
            <person name="Mourched A.-S."/>
            <person name="Charusanti P."/>
            <person name="Shaw S."/>
            <person name="Blin K."/>
            <person name="Weber T."/>
        </authorList>
    </citation>
    <scope>NUCLEOTIDE SEQUENCE</scope>
    <source>
        <strain evidence="1">NBC_00093</strain>
    </source>
</reference>
<name>A0AAU2A1S6_9ACTN</name>
<dbReference type="Gene3D" id="1.25.40.10">
    <property type="entry name" value="Tetratricopeptide repeat domain"/>
    <property type="match status" value="1"/>
</dbReference>
<sequence>MWKRREAKRRQREGMLDSEAARLTEQAMLLFYDADYEAVLPLIDRAVQLTTKAHGDQPRFGSDQYALGDRLRWRAETHQALGDPGSALRDATRALALFEAQGSSRYPLLIPMVHVQLSLLYAVLGDAAESRRHGESIEPFRESLVSGGQGALLAAKALAEYATAMWHIGERDLGTAAARESIAAYRSDLGSVFRRDSRITFARIVYQLSLELEPPDPRDAMEVLLMLQDIVEQLILVIPWSLTPFAEPRFRTHGVALLNTLERQGVWAAALDEPQLAARFQQLSQHLLEMPTREWRPVIEESRTMLETRAGSS</sequence>
<gene>
    <name evidence="1" type="ORF">OHA22_21135</name>
</gene>
<dbReference type="AlphaFoldDB" id="A0AAU2A1S6"/>
<dbReference type="InterPro" id="IPR011990">
    <property type="entry name" value="TPR-like_helical_dom_sf"/>
</dbReference>
<dbReference type="SUPFAM" id="SSF48452">
    <property type="entry name" value="TPR-like"/>
    <property type="match status" value="1"/>
</dbReference>
<evidence type="ECO:0000313" key="1">
    <source>
        <dbReference type="EMBL" id="WTT17871.1"/>
    </source>
</evidence>
<organism evidence="1">
    <name type="scientific">Streptomyces sp. NBC_00093</name>
    <dbReference type="NCBI Taxonomy" id="2975649"/>
    <lineage>
        <taxon>Bacteria</taxon>
        <taxon>Bacillati</taxon>
        <taxon>Actinomycetota</taxon>
        <taxon>Actinomycetes</taxon>
        <taxon>Kitasatosporales</taxon>
        <taxon>Streptomycetaceae</taxon>
        <taxon>Streptomyces</taxon>
    </lineage>
</organism>
<accession>A0AAU2A1S6</accession>
<proteinExistence type="predicted"/>
<protein>
    <submittedName>
        <fullName evidence="1">Uncharacterized protein</fullName>
    </submittedName>
</protein>